<keyword evidence="1" id="KW-0472">Membrane</keyword>
<dbReference type="InterPro" id="IPR007436">
    <property type="entry name" value="DUF485"/>
</dbReference>
<protein>
    <submittedName>
        <fullName evidence="2">Membrane protein</fullName>
    </submittedName>
</protein>
<dbReference type="PANTHER" id="PTHR38598">
    <property type="entry name" value="INNER MEMBRANE PROTEIN YJCH"/>
    <property type="match status" value="1"/>
</dbReference>
<keyword evidence="1" id="KW-0812">Transmembrane</keyword>
<keyword evidence="1" id="KW-1133">Transmembrane helix</keyword>
<organism evidence="2 3">
    <name type="scientific">Neisseria arctica</name>
    <dbReference type="NCBI Taxonomy" id="1470200"/>
    <lineage>
        <taxon>Bacteria</taxon>
        <taxon>Pseudomonadati</taxon>
        <taxon>Pseudomonadota</taxon>
        <taxon>Betaproteobacteria</taxon>
        <taxon>Neisseriales</taxon>
        <taxon>Neisseriaceae</taxon>
        <taxon>Neisseria</taxon>
    </lineage>
</organism>
<dbReference type="Proteomes" id="UP000036027">
    <property type="component" value="Unassembled WGS sequence"/>
</dbReference>
<dbReference type="AlphaFoldDB" id="A0A0J0YUB3"/>
<dbReference type="STRING" id="1470200.PL75_01725"/>
<reference evidence="2 3" key="1">
    <citation type="submission" date="2014-11" db="EMBL/GenBank/DDBJ databases">
        <title>Genome of a novel goose pathogen.</title>
        <authorList>
            <person name="Hansen C.M."/>
            <person name="Hueffer K."/>
            <person name="Choi S.C."/>
        </authorList>
    </citation>
    <scope>NUCLEOTIDE SEQUENCE [LARGE SCALE GENOMIC DNA]</scope>
    <source>
        <strain evidence="2 3">KH1503</strain>
    </source>
</reference>
<evidence type="ECO:0000313" key="3">
    <source>
        <dbReference type="Proteomes" id="UP000036027"/>
    </source>
</evidence>
<dbReference type="GO" id="GO:0005886">
    <property type="term" value="C:plasma membrane"/>
    <property type="evidence" value="ECO:0007669"/>
    <property type="project" value="TreeGrafter"/>
</dbReference>
<dbReference type="PATRIC" id="fig|1470200.3.peg.1147"/>
<evidence type="ECO:0000313" key="2">
    <source>
        <dbReference type="EMBL" id="KLT73689.1"/>
    </source>
</evidence>
<evidence type="ECO:0000256" key="1">
    <source>
        <dbReference type="SAM" id="Phobius"/>
    </source>
</evidence>
<keyword evidence="3" id="KW-1185">Reference proteome</keyword>
<dbReference type="OrthoDB" id="5297034at2"/>
<dbReference type="Pfam" id="PF04341">
    <property type="entry name" value="DUF485"/>
    <property type="match status" value="1"/>
</dbReference>
<feature type="transmembrane region" description="Helical" evidence="1">
    <location>
        <begin position="24"/>
        <end position="43"/>
    </location>
</feature>
<dbReference type="RefSeq" id="WP_047760189.1">
    <property type="nucleotide sequence ID" value="NZ_CP091510.1"/>
</dbReference>
<proteinExistence type="predicted"/>
<dbReference type="InterPro" id="IPR052959">
    <property type="entry name" value="Inner_membrane_assoc"/>
</dbReference>
<accession>A0A0J0YUB3</accession>
<comment type="caution">
    <text evidence="2">The sequence shown here is derived from an EMBL/GenBank/DDBJ whole genome shotgun (WGS) entry which is preliminary data.</text>
</comment>
<name>A0A0J0YUB3_9NEIS</name>
<sequence length="106" mass="11858">MDKQTAERVLSHPKFQTMAKQKSILGWTFSAIMFAVYVIYILFIGIDPHTFGTPVSEGSVTTWGIYIGLFVILFSIAITGVYVYVANGKFEQATQEVVREVMGVEK</sequence>
<dbReference type="EMBL" id="JTDO01000002">
    <property type="protein sequence ID" value="KLT73689.1"/>
    <property type="molecule type" value="Genomic_DNA"/>
</dbReference>
<feature type="transmembrane region" description="Helical" evidence="1">
    <location>
        <begin position="63"/>
        <end position="85"/>
    </location>
</feature>
<dbReference type="PANTHER" id="PTHR38598:SF1">
    <property type="entry name" value="INNER MEMBRANE PROTEIN YJCH"/>
    <property type="match status" value="1"/>
</dbReference>
<gene>
    <name evidence="2" type="ORF">PL75_01725</name>
</gene>